<evidence type="ECO:0000313" key="3">
    <source>
        <dbReference type="EMBL" id="OCF37487.1"/>
    </source>
</evidence>
<reference evidence="3 4" key="1">
    <citation type="submission" date="2013-07" db="EMBL/GenBank/DDBJ databases">
        <title>The Genome Sequence of Cryptococcus heveanensis BCC8398.</title>
        <authorList>
            <consortium name="The Broad Institute Genome Sequencing Platform"/>
            <person name="Cuomo C."/>
            <person name="Litvintseva A."/>
            <person name="Chen Y."/>
            <person name="Heitman J."/>
            <person name="Sun S."/>
            <person name="Springer D."/>
            <person name="Dromer F."/>
            <person name="Young S.K."/>
            <person name="Zeng Q."/>
            <person name="Gargeya S."/>
            <person name="Fitzgerald M."/>
            <person name="Abouelleil A."/>
            <person name="Alvarado L."/>
            <person name="Berlin A.M."/>
            <person name="Chapman S.B."/>
            <person name="Dewar J."/>
            <person name="Goldberg J."/>
            <person name="Griggs A."/>
            <person name="Gujja S."/>
            <person name="Hansen M."/>
            <person name="Howarth C."/>
            <person name="Imamovic A."/>
            <person name="Larimer J."/>
            <person name="McCowan C."/>
            <person name="Murphy C."/>
            <person name="Pearson M."/>
            <person name="Priest M."/>
            <person name="Roberts A."/>
            <person name="Saif S."/>
            <person name="Shea T."/>
            <person name="Sykes S."/>
            <person name="Wortman J."/>
            <person name="Nusbaum C."/>
            <person name="Birren B."/>
        </authorList>
    </citation>
    <scope>NUCLEOTIDE SEQUENCE [LARGE SCALE GENOMIC DNA]</scope>
    <source>
        <strain evidence="3 4">BCC8398</strain>
    </source>
</reference>
<keyword evidence="4" id="KW-1185">Reference proteome</keyword>
<dbReference type="OrthoDB" id="2562427at2759"/>
<organism evidence="3 4">
    <name type="scientific">Kwoniella heveanensis BCC8398</name>
    <dbReference type="NCBI Taxonomy" id="1296120"/>
    <lineage>
        <taxon>Eukaryota</taxon>
        <taxon>Fungi</taxon>
        <taxon>Dikarya</taxon>
        <taxon>Basidiomycota</taxon>
        <taxon>Agaricomycotina</taxon>
        <taxon>Tremellomycetes</taxon>
        <taxon>Tremellales</taxon>
        <taxon>Cryptococcaceae</taxon>
        <taxon>Kwoniella</taxon>
    </lineage>
</organism>
<protein>
    <submittedName>
        <fullName evidence="3">Uncharacterized protein</fullName>
    </submittedName>
</protein>
<keyword evidence="2" id="KW-0812">Transmembrane</keyword>
<evidence type="ECO:0000256" key="1">
    <source>
        <dbReference type="SAM" id="MobiDB-lite"/>
    </source>
</evidence>
<accession>A0A1B9H2K4</accession>
<keyword evidence="2" id="KW-0472">Membrane</keyword>
<dbReference type="EMBL" id="KV700122">
    <property type="protein sequence ID" value="OCF37487.1"/>
    <property type="molecule type" value="Genomic_DNA"/>
</dbReference>
<gene>
    <name evidence="3" type="ORF">I316_00611</name>
</gene>
<keyword evidence="2" id="KW-1133">Transmembrane helix</keyword>
<evidence type="ECO:0000313" key="4">
    <source>
        <dbReference type="Proteomes" id="UP000092666"/>
    </source>
</evidence>
<reference evidence="4" key="2">
    <citation type="submission" date="2013-12" db="EMBL/GenBank/DDBJ databases">
        <title>Evolution of pathogenesis and genome organization in the Tremellales.</title>
        <authorList>
            <person name="Cuomo C."/>
            <person name="Litvintseva A."/>
            <person name="Heitman J."/>
            <person name="Chen Y."/>
            <person name="Sun S."/>
            <person name="Springer D."/>
            <person name="Dromer F."/>
            <person name="Young S."/>
            <person name="Zeng Q."/>
            <person name="Chapman S."/>
            <person name="Gujja S."/>
            <person name="Saif S."/>
            <person name="Birren B."/>
        </authorList>
    </citation>
    <scope>NUCLEOTIDE SEQUENCE [LARGE SCALE GENOMIC DNA]</scope>
    <source>
        <strain evidence="4">BCC8398</strain>
    </source>
</reference>
<evidence type="ECO:0000256" key="2">
    <source>
        <dbReference type="SAM" id="Phobius"/>
    </source>
</evidence>
<name>A0A1B9H2K4_9TREE</name>
<dbReference type="Proteomes" id="UP000092666">
    <property type="component" value="Unassembled WGS sequence"/>
</dbReference>
<feature type="transmembrane region" description="Helical" evidence="2">
    <location>
        <begin position="45"/>
        <end position="66"/>
    </location>
</feature>
<proteinExistence type="predicted"/>
<feature type="region of interest" description="Disordered" evidence="1">
    <location>
        <begin position="133"/>
        <end position="172"/>
    </location>
</feature>
<sequence length="237" mass="25235">MDFIAENLIPFLPPDLQALYYHPPNLSSPGSLIPIIRIVSPYMKWVVVLLAAYIVWSFVIGIFGYFSRFLRFMTRIGPILGLVAWLMANSGQGSMDELFGLVKQWVGLDNAAGGGGQSPGIAALAGLFGGNNNNNNNQNSRSKGYSRSKAKTDNPISSRTRAKKGKAAGAGEDSTADFISSLLNSAASNGGAQDGNLGNVVQDYVKESLAKAAGLDWLFGSGNGAAKKDEKKGWKTR</sequence>
<dbReference type="AlphaFoldDB" id="A0A1B9H2K4"/>